<proteinExistence type="predicted"/>
<feature type="chain" id="PRO_5046106865" evidence="1">
    <location>
        <begin position="21"/>
        <end position="115"/>
    </location>
</feature>
<sequence>MSIKSLLASALLLFASTVRADGQANIDLYTDEHCADSSIIVQLHPSISGTSGCSDPITVPAFRGARLNWSQGLKAVAICSQGYSCSDQSHNVIPETGICVRSGRGTFDKVQICIS</sequence>
<feature type="signal peptide" evidence="1">
    <location>
        <begin position="1"/>
        <end position="20"/>
    </location>
</feature>
<comment type="caution">
    <text evidence="2">The sequence shown here is derived from an EMBL/GenBank/DDBJ whole genome shotgun (WGS) entry which is preliminary data.</text>
</comment>
<keyword evidence="3" id="KW-1185">Reference proteome</keyword>
<evidence type="ECO:0000313" key="3">
    <source>
        <dbReference type="Proteomes" id="UP001610446"/>
    </source>
</evidence>
<protein>
    <submittedName>
        <fullName evidence="2">Uncharacterized protein</fullName>
    </submittedName>
</protein>
<evidence type="ECO:0000256" key="1">
    <source>
        <dbReference type="SAM" id="SignalP"/>
    </source>
</evidence>
<name>A0ABR4IZK2_9EURO</name>
<accession>A0ABR4IZK2</accession>
<gene>
    <name evidence="2" type="ORF">BJY01DRAFT_253556</name>
</gene>
<dbReference type="EMBL" id="JBFXLU010000246">
    <property type="protein sequence ID" value="KAL2833179.1"/>
    <property type="molecule type" value="Genomic_DNA"/>
</dbReference>
<dbReference type="Proteomes" id="UP001610446">
    <property type="component" value="Unassembled WGS sequence"/>
</dbReference>
<evidence type="ECO:0000313" key="2">
    <source>
        <dbReference type="EMBL" id="KAL2833179.1"/>
    </source>
</evidence>
<reference evidence="2 3" key="1">
    <citation type="submission" date="2024-07" db="EMBL/GenBank/DDBJ databases">
        <title>Section-level genome sequencing and comparative genomics of Aspergillus sections Usti and Cavernicolus.</title>
        <authorList>
            <consortium name="Lawrence Berkeley National Laboratory"/>
            <person name="Nybo J.L."/>
            <person name="Vesth T.C."/>
            <person name="Theobald S."/>
            <person name="Frisvad J.C."/>
            <person name="Larsen T.O."/>
            <person name="Kjaerboelling I."/>
            <person name="Rothschild-Mancinelli K."/>
            <person name="Lyhne E.K."/>
            <person name="Kogle M.E."/>
            <person name="Barry K."/>
            <person name="Clum A."/>
            <person name="Na H."/>
            <person name="Ledsgaard L."/>
            <person name="Lin J."/>
            <person name="Lipzen A."/>
            <person name="Kuo A."/>
            <person name="Riley R."/>
            <person name="Mondo S."/>
            <person name="Labutti K."/>
            <person name="Haridas S."/>
            <person name="Pangalinan J."/>
            <person name="Salamov A.A."/>
            <person name="Simmons B.A."/>
            <person name="Magnuson J.K."/>
            <person name="Chen J."/>
            <person name="Drula E."/>
            <person name="Henrissat B."/>
            <person name="Wiebenga A."/>
            <person name="Lubbers R.J."/>
            <person name="Gomes A.C."/>
            <person name="Makela M.R."/>
            <person name="Stajich J."/>
            <person name="Grigoriev I.V."/>
            <person name="Mortensen U.H."/>
            <person name="De Vries R.P."/>
            <person name="Baker S.E."/>
            <person name="Andersen M.R."/>
        </authorList>
    </citation>
    <scope>NUCLEOTIDE SEQUENCE [LARGE SCALE GENOMIC DNA]</scope>
    <source>
        <strain evidence="2 3">CBS 123904</strain>
    </source>
</reference>
<keyword evidence="1" id="KW-0732">Signal</keyword>
<organism evidence="2 3">
    <name type="scientific">Aspergillus pseudoustus</name>
    <dbReference type="NCBI Taxonomy" id="1810923"/>
    <lineage>
        <taxon>Eukaryota</taxon>
        <taxon>Fungi</taxon>
        <taxon>Dikarya</taxon>
        <taxon>Ascomycota</taxon>
        <taxon>Pezizomycotina</taxon>
        <taxon>Eurotiomycetes</taxon>
        <taxon>Eurotiomycetidae</taxon>
        <taxon>Eurotiales</taxon>
        <taxon>Aspergillaceae</taxon>
        <taxon>Aspergillus</taxon>
        <taxon>Aspergillus subgen. Nidulantes</taxon>
    </lineage>
</organism>